<dbReference type="EMBL" id="VFOW01000001">
    <property type="protein sequence ID" value="TQL78742.1"/>
    <property type="molecule type" value="Genomic_DNA"/>
</dbReference>
<protein>
    <submittedName>
        <fullName evidence="1">Uncharacterized protein</fullName>
    </submittedName>
</protein>
<comment type="caution">
    <text evidence="1">The sequence shown here is derived from an EMBL/GenBank/DDBJ whole genome shotgun (WGS) entry which is preliminary data.</text>
</comment>
<name>A0A543B1N7_9ACTN</name>
<evidence type="ECO:0000313" key="2">
    <source>
        <dbReference type="Proteomes" id="UP000317043"/>
    </source>
</evidence>
<accession>A0A543B1N7</accession>
<sequence>MDNAALFRATMRAVALGNADEAIALEEQISDADREAYHLHVTAMFAALVQHWFQEDSSHPAIVKFVNGLRQEYAEANPPIRSLMVEGLIRVVFGEEHFLAEIPLAEQLRSQFLVIRTIIEQSPDLVEQLDEVLDAAAELAGIWARA</sequence>
<evidence type="ECO:0000313" key="1">
    <source>
        <dbReference type="EMBL" id="TQL78742.1"/>
    </source>
</evidence>
<dbReference type="OrthoDB" id="3390729at2"/>
<keyword evidence="2" id="KW-1185">Reference proteome</keyword>
<organism evidence="1 2">
    <name type="scientific">Stackebrandtia endophytica</name>
    <dbReference type="NCBI Taxonomy" id="1496996"/>
    <lineage>
        <taxon>Bacteria</taxon>
        <taxon>Bacillati</taxon>
        <taxon>Actinomycetota</taxon>
        <taxon>Actinomycetes</taxon>
        <taxon>Glycomycetales</taxon>
        <taxon>Glycomycetaceae</taxon>
        <taxon>Stackebrandtia</taxon>
    </lineage>
</organism>
<dbReference type="InParanoid" id="A0A543B1N7"/>
<dbReference type="Proteomes" id="UP000317043">
    <property type="component" value="Unassembled WGS sequence"/>
</dbReference>
<gene>
    <name evidence="1" type="ORF">FB566_4334</name>
</gene>
<reference evidence="1 2" key="1">
    <citation type="submission" date="2019-06" db="EMBL/GenBank/DDBJ databases">
        <title>Sequencing the genomes of 1000 actinobacteria strains.</title>
        <authorList>
            <person name="Klenk H.-P."/>
        </authorList>
    </citation>
    <scope>NUCLEOTIDE SEQUENCE [LARGE SCALE GENOMIC DNA]</scope>
    <source>
        <strain evidence="1 2">DSM 45928</strain>
    </source>
</reference>
<dbReference type="AlphaFoldDB" id="A0A543B1N7"/>
<dbReference type="RefSeq" id="WP_142043523.1">
    <property type="nucleotide sequence ID" value="NZ_JBHTGS010000003.1"/>
</dbReference>
<proteinExistence type="predicted"/>